<dbReference type="Proteomes" id="UP001194746">
    <property type="component" value="Unassembled WGS sequence"/>
</dbReference>
<evidence type="ECO:0000256" key="2">
    <source>
        <dbReference type="SAM" id="SignalP"/>
    </source>
</evidence>
<comment type="caution">
    <text evidence="3">The sequence shown here is derived from an EMBL/GenBank/DDBJ whole genome shotgun (WGS) entry which is preliminary data.</text>
</comment>
<evidence type="ECO:0000256" key="1">
    <source>
        <dbReference type="SAM" id="MobiDB-lite"/>
    </source>
</evidence>
<feature type="region of interest" description="Disordered" evidence="1">
    <location>
        <begin position="51"/>
        <end position="108"/>
    </location>
</feature>
<dbReference type="EMBL" id="VCAU01000124">
    <property type="protein sequence ID" value="KAF9884382.1"/>
    <property type="molecule type" value="Genomic_DNA"/>
</dbReference>
<dbReference type="AlphaFoldDB" id="A0AAD4GPE0"/>
<protein>
    <submittedName>
        <fullName evidence="3">Uncharacterized protein</fullName>
    </submittedName>
</protein>
<keyword evidence="4" id="KW-1185">Reference proteome</keyword>
<gene>
    <name evidence="3" type="ORF">FE257_001838</name>
</gene>
<evidence type="ECO:0000313" key="4">
    <source>
        <dbReference type="Proteomes" id="UP001194746"/>
    </source>
</evidence>
<name>A0AAD4GPE0_ASPNN</name>
<organism evidence="3 4">
    <name type="scientific">Aspergillus nanangensis</name>
    <dbReference type="NCBI Taxonomy" id="2582783"/>
    <lineage>
        <taxon>Eukaryota</taxon>
        <taxon>Fungi</taxon>
        <taxon>Dikarya</taxon>
        <taxon>Ascomycota</taxon>
        <taxon>Pezizomycotina</taxon>
        <taxon>Eurotiomycetes</taxon>
        <taxon>Eurotiomycetidae</taxon>
        <taxon>Eurotiales</taxon>
        <taxon>Aspergillaceae</taxon>
        <taxon>Aspergillus</taxon>
        <taxon>Aspergillus subgen. Circumdati</taxon>
    </lineage>
</organism>
<sequence length="108" mass="11198">MFFIHILLLALTASAVPIPQSEPPKPIDPADWGLDIDDVIIYGSNLGGPSLAQNLSDPADSSECQDAAHSGSVPTQSGSVPTQSRTPGRGISQDLASPDPRNKQAIPA</sequence>
<accession>A0AAD4GPE0</accession>
<reference evidence="3" key="1">
    <citation type="journal article" date="2019" name="Beilstein J. Org. Chem.">
        <title>Nanangenines: drimane sesquiterpenoids as the dominant metabolite cohort of a novel Australian fungus, Aspergillus nanangensis.</title>
        <authorList>
            <person name="Lacey H.J."/>
            <person name="Gilchrist C.L.M."/>
            <person name="Crombie A."/>
            <person name="Kalaitzis J.A."/>
            <person name="Vuong D."/>
            <person name="Rutledge P.J."/>
            <person name="Turner P."/>
            <person name="Pitt J.I."/>
            <person name="Lacey E."/>
            <person name="Chooi Y.H."/>
            <person name="Piggott A.M."/>
        </authorList>
    </citation>
    <scope>NUCLEOTIDE SEQUENCE</scope>
    <source>
        <strain evidence="3">MST-FP2251</strain>
    </source>
</reference>
<feature type="compositionally biased region" description="Polar residues" evidence="1">
    <location>
        <begin position="72"/>
        <end position="86"/>
    </location>
</feature>
<evidence type="ECO:0000313" key="3">
    <source>
        <dbReference type="EMBL" id="KAF9884382.1"/>
    </source>
</evidence>
<feature type="chain" id="PRO_5042038314" evidence="2">
    <location>
        <begin position="16"/>
        <end position="108"/>
    </location>
</feature>
<feature type="signal peptide" evidence="2">
    <location>
        <begin position="1"/>
        <end position="15"/>
    </location>
</feature>
<proteinExistence type="predicted"/>
<reference evidence="3" key="2">
    <citation type="submission" date="2020-02" db="EMBL/GenBank/DDBJ databases">
        <authorList>
            <person name="Gilchrist C.L.M."/>
            <person name="Chooi Y.-H."/>
        </authorList>
    </citation>
    <scope>NUCLEOTIDE SEQUENCE</scope>
    <source>
        <strain evidence="3">MST-FP2251</strain>
    </source>
</reference>
<keyword evidence="2" id="KW-0732">Signal</keyword>